<dbReference type="PROSITE" id="PS50181">
    <property type="entry name" value="FBOX"/>
    <property type="match status" value="1"/>
</dbReference>
<dbReference type="PANTHER" id="PTHR32278">
    <property type="entry name" value="F-BOX DOMAIN-CONTAINING PROTEIN"/>
    <property type="match status" value="1"/>
</dbReference>
<dbReference type="SUPFAM" id="SSF81383">
    <property type="entry name" value="F-box domain"/>
    <property type="match status" value="1"/>
</dbReference>
<comment type="caution">
    <text evidence="2">The sequence shown here is derived from an EMBL/GenBank/DDBJ whole genome shotgun (WGS) entry which is preliminary data.</text>
</comment>
<dbReference type="CDD" id="cd22162">
    <property type="entry name" value="F-box_AtSKIP3-like"/>
    <property type="match status" value="1"/>
</dbReference>
<evidence type="ECO:0000313" key="3">
    <source>
        <dbReference type="Proteomes" id="UP001231189"/>
    </source>
</evidence>
<evidence type="ECO:0000313" key="2">
    <source>
        <dbReference type="EMBL" id="KAK1698450.1"/>
    </source>
</evidence>
<dbReference type="InterPro" id="IPR001810">
    <property type="entry name" value="F-box_dom"/>
</dbReference>
<accession>A0AAD8X7G6</accession>
<feature type="domain" description="F-box" evidence="1">
    <location>
        <begin position="1"/>
        <end position="46"/>
    </location>
</feature>
<evidence type="ECO:0000259" key="1">
    <source>
        <dbReference type="PROSITE" id="PS50181"/>
    </source>
</evidence>
<dbReference type="SMART" id="SM00256">
    <property type="entry name" value="FBOX"/>
    <property type="match status" value="1"/>
</dbReference>
<gene>
    <name evidence="2" type="ORF">QYE76_015147</name>
</gene>
<organism evidence="2 3">
    <name type="scientific">Lolium multiflorum</name>
    <name type="common">Italian ryegrass</name>
    <name type="synonym">Lolium perenne subsp. multiflorum</name>
    <dbReference type="NCBI Taxonomy" id="4521"/>
    <lineage>
        <taxon>Eukaryota</taxon>
        <taxon>Viridiplantae</taxon>
        <taxon>Streptophyta</taxon>
        <taxon>Embryophyta</taxon>
        <taxon>Tracheophyta</taxon>
        <taxon>Spermatophyta</taxon>
        <taxon>Magnoliopsida</taxon>
        <taxon>Liliopsida</taxon>
        <taxon>Poales</taxon>
        <taxon>Poaceae</taxon>
        <taxon>BOP clade</taxon>
        <taxon>Pooideae</taxon>
        <taxon>Poodae</taxon>
        <taxon>Poeae</taxon>
        <taxon>Poeae Chloroplast Group 2 (Poeae type)</taxon>
        <taxon>Loliodinae</taxon>
        <taxon>Loliinae</taxon>
        <taxon>Lolium</taxon>
    </lineage>
</organism>
<dbReference type="InterPro" id="IPR025886">
    <property type="entry name" value="PP2-like"/>
</dbReference>
<dbReference type="Pfam" id="PF12937">
    <property type="entry name" value="F-box-like"/>
    <property type="match status" value="1"/>
</dbReference>
<dbReference type="PANTHER" id="PTHR32278:SF142">
    <property type="entry name" value="OS02G0812600 PROTEIN"/>
    <property type="match status" value="1"/>
</dbReference>
<protein>
    <recommendedName>
        <fullName evidence="1">F-box domain-containing protein</fullName>
    </recommendedName>
</protein>
<name>A0AAD8X7G6_LOLMU</name>
<sequence>MEIERLPEDLLQVVISLTSPQDACRTAAVSRAFRAAADSDVVWSCFLPRDLPLFGRKELPCSPLSSKKGLFERLAAQPALLPGKLVSMQLDRVTGAKCYTMSARALHIPSWGDTRRSSRWIHIEVDFIIGGKRFSEAAQFLGVRRLDISGKIRSKMLSENTAYAAYMVFKLGERLHRLDPPFQEASVSVGGSQQSTRQVCLQACLNEEEDVVAGAPPYHILPSIVGPSTVTPGEDVVLPRRRADGWMEVELGQFYNEEGDDGEVSISLTEITSNVDKSGLIVRGVELRASTTCE</sequence>
<dbReference type="EMBL" id="JAUUTY010000001">
    <property type="protein sequence ID" value="KAK1698450.1"/>
    <property type="molecule type" value="Genomic_DNA"/>
</dbReference>
<reference evidence="2" key="1">
    <citation type="submission" date="2023-07" db="EMBL/GenBank/DDBJ databases">
        <title>A chromosome-level genome assembly of Lolium multiflorum.</title>
        <authorList>
            <person name="Chen Y."/>
            <person name="Copetti D."/>
            <person name="Kolliker R."/>
            <person name="Studer B."/>
        </authorList>
    </citation>
    <scope>NUCLEOTIDE SEQUENCE</scope>
    <source>
        <strain evidence="2">02402/16</strain>
        <tissue evidence="2">Leaf</tissue>
    </source>
</reference>
<proteinExistence type="predicted"/>
<dbReference type="InterPro" id="IPR036047">
    <property type="entry name" value="F-box-like_dom_sf"/>
</dbReference>
<dbReference type="AlphaFoldDB" id="A0AAD8X7G6"/>
<dbReference type="Proteomes" id="UP001231189">
    <property type="component" value="Unassembled WGS sequence"/>
</dbReference>
<dbReference type="Gene3D" id="1.20.1280.50">
    <property type="match status" value="1"/>
</dbReference>
<dbReference type="Pfam" id="PF14299">
    <property type="entry name" value="PP2"/>
    <property type="match status" value="1"/>
</dbReference>
<keyword evidence="3" id="KW-1185">Reference proteome</keyword>